<dbReference type="Gene3D" id="3.40.50.300">
    <property type="entry name" value="P-loop containing nucleotide triphosphate hydrolases"/>
    <property type="match status" value="1"/>
</dbReference>
<dbReference type="GO" id="GO:0003924">
    <property type="term" value="F:GTPase activity"/>
    <property type="evidence" value="ECO:0000318"/>
    <property type="project" value="GO_Central"/>
</dbReference>
<dbReference type="PANTHER" id="PTHR10218:SF302">
    <property type="entry name" value="GUANINE NUCLEOTIDE-BINDING PROTEIN ALPHA-5 SUBUNIT"/>
    <property type="match status" value="1"/>
</dbReference>
<feature type="compositionally biased region" description="Basic and acidic residues" evidence="11">
    <location>
        <begin position="19"/>
        <end position="37"/>
    </location>
</feature>
<dbReference type="PROSITE" id="PS51882">
    <property type="entry name" value="G_ALPHA"/>
    <property type="match status" value="1"/>
</dbReference>
<dbReference type="GO" id="GO:0005525">
    <property type="term" value="F:GTP binding"/>
    <property type="evidence" value="ECO:0007669"/>
    <property type="project" value="UniProtKB-KW"/>
</dbReference>
<feature type="binding site" evidence="9">
    <location>
        <begin position="53"/>
        <end position="58"/>
    </location>
    <ligand>
        <name>GTP</name>
        <dbReference type="ChEBI" id="CHEBI:37565"/>
    </ligand>
</feature>
<feature type="binding site" evidence="9">
    <location>
        <position position="339"/>
    </location>
    <ligand>
        <name>GTP</name>
        <dbReference type="ChEBI" id="CHEBI:37565"/>
    </ligand>
</feature>
<dbReference type="InParanoid" id="A2EB65"/>
<keyword evidence="7 9" id="KW-0342">GTP-binding</keyword>
<evidence type="ECO:0000256" key="10">
    <source>
        <dbReference type="PIRSR" id="PIRSR601019-2"/>
    </source>
</evidence>
<keyword evidence="5 9" id="KW-0547">Nucleotide-binding</keyword>
<dbReference type="InterPro" id="IPR011025">
    <property type="entry name" value="GproteinA_insert"/>
</dbReference>
<feature type="binding site" evidence="9">
    <location>
        <begin position="277"/>
        <end position="280"/>
    </location>
    <ligand>
        <name>GTP</name>
        <dbReference type="ChEBI" id="CHEBI:37565"/>
    </ligand>
</feature>
<dbReference type="InterPro" id="IPR027417">
    <property type="entry name" value="P-loop_NTPase"/>
</dbReference>
<dbReference type="GO" id="GO:0005834">
    <property type="term" value="C:heterotrimeric G-protein complex"/>
    <property type="evidence" value="ECO:0000318"/>
    <property type="project" value="GO_Central"/>
</dbReference>
<dbReference type="GO" id="GO:0031683">
    <property type="term" value="F:G-protein beta/gamma-subunit complex binding"/>
    <property type="evidence" value="ECO:0000318"/>
    <property type="project" value="GO_Central"/>
</dbReference>
<dbReference type="PANTHER" id="PTHR10218">
    <property type="entry name" value="GTP-BINDING PROTEIN ALPHA SUBUNIT"/>
    <property type="match status" value="1"/>
</dbReference>
<dbReference type="RefSeq" id="XP_001322334.1">
    <property type="nucleotide sequence ID" value="XM_001322299.1"/>
</dbReference>
<feature type="binding site" evidence="10">
    <location>
        <position position="57"/>
    </location>
    <ligand>
        <name>Mg(2+)</name>
        <dbReference type="ChEBI" id="CHEBI:18420"/>
    </ligand>
</feature>
<feature type="region of interest" description="Disordered" evidence="11">
    <location>
        <begin position="1"/>
        <end position="37"/>
    </location>
</feature>
<evidence type="ECO:0000256" key="1">
    <source>
        <dbReference type="ARBA" id="ARBA00003069"/>
    </source>
</evidence>
<comment type="function">
    <text evidence="1">Guanine nucleotide-binding proteins (G proteins) are involved as modulators or transducers in various transmembrane signaling systems.</text>
</comment>
<sequence>MGCGASSAEDTTKQAEQPAQEKPKAAEPKEDGIPIKKSNAEAKEKILTLGAGECGKTTLWRQLKITYCGGFTDSERRNLINALRTAIVGDIQLLVSTAENSNQNFLTEIQSDIDCIKNLDVAQPDDFTTESAESIAKVWADPAIKNVYKASNSIGIGENADYFLDNVKRIADPSYTPTNDDILKARIRTVGISNLTFDVKGIPTNLVDVGGQRNERKNWSKCFQNVTYVMFVVSLSDFDQTLFEDESTTRTADSIELFKNIASTPIFESTPFFLVLNKFDLFQKKIKKSPEAFNSAYPGFTGDINNKDDCINHIKETFINHLPPNRSPDAWIEAIPTCAMDSQSVRNLFQRIAQKIVEKYPSA</sequence>
<name>A2EB65_TRIV3</name>
<evidence type="ECO:0000256" key="6">
    <source>
        <dbReference type="ARBA" id="ARBA00022842"/>
    </source>
</evidence>
<evidence type="ECO:0000256" key="2">
    <source>
        <dbReference type="ARBA" id="ARBA00005804"/>
    </source>
</evidence>
<dbReference type="STRING" id="5722.A2EB65"/>
<keyword evidence="4 10" id="KW-0479">Metal-binding</keyword>
<comment type="subunit">
    <text evidence="3">G proteins are composed of 3 units; alpha, beta and gamma. The alpha chain contains the guanine nucleotide binding site.</text>
</comment>
<evidence type="ECO:0000256" key="7">
    <source>
        <dbReference type="ARBA" id="ARBA00023134"/>
    </source>
</evidence>
<evidence type="ECO:0000256" key="11">
    <source>
        <dbReference type="SAM" id="MobiDB-lite"/>
    </source>
</evidence>
<dbReference type="GO" id="GO:0005737">
    <property type="term" value="C:cytoplasm"/>
    <property type="evidence" value="ECO:0000318"/>
    <property type="project" value="GO_Central"/>
</dbReference>
<dbReference type="FunFam" id="3.40.50.300:FF:000692">
    <property type="entry name" value="Guanine nucleotide-binding protein subunit alpha"/>
    <property type="match status" value="1"/>
</dbReference>
<dbReference type="SMART" id="SM00275">
    <property type="entry name" value="G_alpha"/>
    <property type="match status" value="1"/>
</dbReference>
<feature type="binding site" evidence="9">
    <location>
        <begin position="208"/>
        <end position="212"/>
    </location>
    <ligand>
        <name>GTP</name>
        <dbReference type="ChEBI" id="CHEBI:37565"/>
    </ligand>
</feature>
<dbReference type="eggNOG" id="KOG0082">
    <property type="taxonomic scope" value="Eukaryota"/>
</dbReference>
<dbReference type="FunFam" id="1.10.400.10:FF:000010">
    <property type="entry name" value="Guanine nucleotide-binding protein alpha-13 subunit"/>
    <property type="match status" value="1"/>
</dbReference>
<dbReference type="InterPro" id="IPR001019">
    <property type="entry name" value="Gprotein_alpha_su"/>
</dbReference>
<evidence type="ECO:0000313" key="13">
    <source>
        <dbReference type="Proteomes" id="UP000001542"/>
    </source>
</evidence>
<dbReference type="OMA" id="ANSHWFK"/>
<dbReference type="SUPFAM" id="SSF47895">
    <property type="entry name" value="Transducin (alpha subunit), insertion domain"/>
    <property type="match status" value="1"/>
</dbReference>
<dbReference type="OrthoDB" id="5817230at2759"/>
<feature type="binding site" evidence="10">
    <location>
        <position position="189"/>
    </location>
    <ligand>
        <name>Mg(2+)</name>
        <dbReference type="ChEBI" id="CHEBI:18420"/>
    </ligand>
</feature>
<keyword evidence="6 10" id="KW-0460">Magnesium</keyword>
<keyword evidence="8" id="KW-0807">Transducer</keyword>
<dbReference type="SMR" id="A2EB65"/>
<dbReference type="AlphaFoldDB" id="A2EB65"/>
<feature type="binding site" evidence="9">
    <location>
        <begin position="183"/>
        <end position="189"/>
    </location>
    <ligand>
        <name>GTP</name>
        <dbReference type="ChEBI" id="CHEBI:37565"/>
    </ligand>
</feature>
<dbReference type="Gene3D" id="1.10.400.10">
    <property type="entry name" value="GI Alpha 1, domain 2-like"/>
    <property type="match status" value="1"/>
</dbReference>
<evidence type="ECO:0000256" key="9">
    <source>
        <dbReference type="PIRSR" id="PIRSR601019-1"/>
    </source>
</evidence>
<comment type="similarity">
    <text evidence="2">Belongs to the G-alpha family.</text>
</comment>
<dbReference type="SUPFAM" id="SSF52540">
    <property type="entry name" value="P-loop containing nucleoside triphosphate hydrolases"/>
    <property type="match status" value="1"/>
</dbReference>
<dbReference type="GO" id="GO:0046872">
    <property type="term" value="F:metal ion binding"/>
    <property type="evidence" value="ECO:0007669"/>
    <property type="project" value="UniProtKB-KW"/>
</dbReference>
<dbReference type="FunCoup" id="A2EB65">
    <property type="interactions" value="333"/>
</dbReference>
<evidence type="ECO:0000256" key="4">
    <source>
        <dbReference type="ARBA" id="ARBA00022723"/>
    </source>
</evidence>
<reference evidence="12" key="2">
    <citation type="journal article" date="2007" name="Science">
        <title>Draft genome sequence of the sexually transmitted pathogen Trichomonas vaginalis.</title>
        <authorList>
            <person name="Carlton J.M."/>
            <person name="Hirt R.P."/>
            <person name="Silva J.C."/>
            <person name="Delcher A.L."/>
            <person name="Schatz M."/>
            <person name="Zhao Q."/>
            <person name="Wortman J.R."/>
            <person name="Bidwell S.L."/>
            <person name="Alsmark U.C.M."/>
            <person name="Besteiro S."/>
            <person name="Sicheritz-Ponten T."/>
            <person name="Noel C.J."/>
            <person name="Dacks J.B."/>
            <person name="Foster P.G."/>
            <person name="Simillion C."/>
            <person name="Van de Peer Y."/>
            <person name="Miranda-Saavedra D."/>
            <person name="Barton G.J."/>
            <person name="Westrop G.D."/>
            <person name="Mueller S."/>
            <person name="Dessi D."/>
            <person name="Fiori P.L."/>
            <person name="Ren Q."/>
            <person name="Paulsen I."/>
            <person name="Zhang H."/>
            <person name="Bastida-Corcuera F.D."/>
            <person name="Simoes-Barbosa A."/>
            <person name="Brown M.T."/>
            <person name="Hayes R.D."/>
            <person name="Mukherjee M."/>
            <person name="Okumura C.Y."/>
            <person name="Schneider R."/>
            <person name="Smith A.J."/>
            <person name="Vanacova S."/>
            <person name="Villalvazo M."/>
            <person name="Haas B.J."/>
            <person name="Pertea M."/>
            <person name="Feldblyum T.V."/>
            <person name="Utterback T.R."/>
            <person name="Shu C.L."/>
            <person name="Osoegawa K."/>
            <person name="de Jong P.J."/>
            <person name="Hrdy I."/>
            <person name="Horvathova L."/>
            <person name="Zubacova Z."/>
            <person name="Dolezal P."/>
            <person name="Malik S.B."/>
            <person name="Logsdon J.M. Jr."/>
            <person name="Henze K."/>
            <person name="Gupta A."/>
            <person name="Wang C.C."/>
            <person name="Dunne R.L."/>
            <person name="Upcroft J.A."/>
            <person name="Upcroft P."/>
            <person name="White O."/>
            <person name="Salzberg S.L."/>
            <person name="Tang P."/>
            <person name="Chiu C.-H."/>
            <person name="Lee Y.-S."/>
            <person name="Embley T.M."/>
            <person name="Coombs G.H."/>
            <person name="Mottram J.C."/>
            <person name="Tachezy J."/>
            <person name="Fraser-Liggett C.M."/>
            <person name="Johnson P.J."/>
        </authorList>
    </citation>
    <scope>NUCLEOTIDE SEQUENCE [LARGE SCALE GENOMIC DNA]</scope>
    <source>
        <strain evidence="12">G3</strain>
    </source>
</reference>
<reference evidence="12" key="1">
    <citation type="submission" date="2006-10" db="EMBL/GenBank/DDBJ databases">
        <authorList>
            <person name="Amadeo P."/>
            <person name="Zhao Q."/>
            <person name="Wortman J."/>
            <person name="Fraser-Liggett C."/>
            <person name="Carlton J."/>
        </authorList>
    </citation>
    <scope>NUCLEOTIDE SEQUENCE</scope>
    <source>
        <strain evidence="12">G3</strain>
    </source>
</reference>
<evidence type="ECO:0000256" key="3">
    <source>
        <dbReference type="ARBA" id="ARBA00011356"/>
    </source>
</evidence>
<dbReference type="VEuPathDB" id="TrichDB:TVAGG3_0354220"/>
<dbReference type="EMBL" id="DS113344">
    <property type="protein sequence ID" value="EAY10111.1"/>
    <property type="molecule type" value="Genomic_DNA"/>
</dbReference>
<dbReference type="Pfam" id="PF00503">
    <property type="entry name" value="G-alpha"/>
    <property type="match status" value="1"/>
</dbReference>
<dbReference type="Proteomes" id="UP000001542">
    <property type="component" value="Unassembled WGS sequence"/>
</dbReference>
<evidence type="ECO:0000313" key="12">
    <source>
        <dbReference type="EMBL" id="EAY10111.1"/>
    </source>
</evidence>
<dbReference type="CDD" id="cd00066">
    <property type="entry name" value="G-alpha"/>
    <property type="match status" value="1"/>
</dbReference>
<dbReference type="PRINTS" id="PR00318">
    <property type="entry name" value="GPROTEINA"/>
</dbReference>
<proteinExistence type="inferred from homology"/>
<keyword evidence="13" id="KW-1185">Reference proteome</keyword>
<gene>
    <name evidence="12" type="ORF">TVAG_274750</name>
</gene>
<organism evidence="12 13">
    <name type="scientific">Trichomonas vaginalis (strain ATCC PRA-98 / G3)</name>
    <dbReference type="NCBI Taxonomy" id="412133"/>
    <lineage>
        <taxon>Eukaryota</taxon>
        <taxon>Metamonada</taxon>
        <taxon>Parabasalia</taxon>
        <taxon>Trichomonadida</taxon>
        <taxon>Trichomonadidae</taxon>
        <taxon>Trichomonas</taxon>
    </lineage>
</organism>
<accession>A2EB65</accession>
<dbReference type="GO" id="GO:0007188">
    <property type="term" value="P:adenylate cyclase-modulating G protein-coupled receptor signaling pathway"/>
    <property type="evidence" value="ECO:0000318"/>
    <property type="project" value="GO_Central"/>
</dbReference>
<dbReference type="VEuPathDB" id="TrichDB:TVAG_274750"/>
<dbReference type="GO" id="GO:0001664">
    <property type="term" value="F:G protein-coupled receptor binding"/>
    <property type="evidence" value="ECO:0000318"/>
    <property type="project" value="GO_Central"/>
</dbReference>
<protein>
    <submittedName>
        <fullName evidence="12">G-protein alpha subunit, putative</fullName>
    </submittedName>
</protein>
<evidence type="ECO:0000256" key="5">
    <source>
        <dbReference type="ARBA" id="ARBA00022741"/>
    </source>
</evidence>
<dbReference type="KEGG" id="tva:4768043"/>
<evidence type="ECO:0000256" key="8">
    <source>
        <dbReference type="ARBA" id="ARBA00023224"/>
    </source>
</evidence>